<evidence type="ECO:0000313" key="2">
    <source>
        <dbReference type="EMBL" id="SMF79235.1"/>
    </source>
</evidence>
<dbReference type="EMBL" id="FWZT01000033">
    <property type="protein sequence ID" value="SMF79235.1"/>
    <property type="molecule type" value="Genomic_DNA"/>
</dbReference>
<dbReference type="AlphaFoldDB" id="A0A1Y6CUN5"/>
<sequence length="127" mass="13786">MSIETISTESAPKAVGPYSQAACHGPWIFCSGQVPLDPQSGSLIEGNIQEQTHQVMKNLQNVLEAAGAKLSDVIKTTIYLQDMENFSKVNDVYAGYFTPPYPARATVEVARLPLNADVEIEVIACRS</sequence>
<dbReference type="STRING" id="1513793.SAMN06296036_13343"/>
<dbReference type="Pfam" id="PF01042">
    <property type="entry name" value="Ribonuc_L-PSP"/>
    <property type="match status" value="1"/>
</dbReference>
<dbReference type="InterPro" id="IPR006175">
    <property type="entry name" value="YjgF/YER057c/UK114"/>
</dbReference>
<dbReference type="PANTHER" id="PTHR11803:SF58">
    <property type="entry name" value="PROTEIN HMF1-RELATED"/>
    <property type="match status" value="1"/>
</dbReference>
<dbReference type="FunFam" id="3.30.1330.40:FF:000001">
    <property type="entry name" value="L-PSP family endoribonuclease"/>
    <property type="match status" value="1"/>
</dbReference>
<comment type="similarity">
    <text evidence="1">Belongs to the RutC family.</text>
</comment>
<protein>
    <submittedName>
        <fullName evidence="2">Endoribonuclease L-PSP</fullName>
    </submittedName>
</protein>
<gene>
    <name evidence="2" type="ORF">SAMN06296036_13343</name>
</gene>
<dbReference type="PANTHER" id="PTHR11803">
    <property type="entry name" value="2-IMINOBUTANOATE/2-IMINOPROPANOATE DEAMINASE RIDA"/>
    <property type="match status" value="1"/>
</dbReference>
<dbReference type="GO" id="GO:0019239">
    <property type="term" value="F:deaminase activity"/>
    <property type="evidence" value="ECO:0007669"/>
    <property type="project" value="TreeGrafter"/>
</dbReference>
<organism evidence="2 3">
    <name type="scientific">Pseudobacteriovorax antillogorgiicola</name>
    <dbReference type="NCBI Taxonomy" id="1513793"/>
    <lineage>
        <taxon>Bacteria</taxon>
        <taxon>Pseudomonadati</taxon>
        <taxon>Bdellovibrionota</taxon>
        <taxon>Oligoflexia</taxon>
        <taxon>Oligoflexales</taxon>
        <taxon>Pseudobacteriovoracaceae</taxon>
        <taxon>Pseudobacteriovorax</taxon>
    </lineage>
</organism>
<evidence type="ECO:0000313" key="3">
    <source>
        <dbReference type="Proteomes" id="UP000192907"/>
    </source>
</evidence>
<dbReference type="GO" id="GO:0005829">
    <property type="term" value="C:cytosol"/>
    <property type="evidence" value="ECO:0007669"/>
    <property type="project" value="TreeGrafter"/>
</dbReference>
<reference evidence="3" key="1">
    <citation type="submission" date="2017-04" db="EMBL/GenBank/DDBJ databases">
        <authorList>
            <person name="Varghese N."/>
            <person name="Submissions S."/>
        </authorList>
    </citation>
    <scope>NUCLEOTIDE SEQUENCE [LARGE SCALE GENOMIC DNA]</scope>
    <source>
        <strain evidence="3">RKEM611</strain>
    </source>
</reference>
<dbReference type="InterPro" id="IPR035959">
    <property type="entry name" value="RutC-like_sf"/>
</dbReference>
<dbReference type="CDD" id="cd00448">
    <property type="entry name" value="YjgF_YER057c_UK114_family"/>
    <property type="match status" value="1"/>
</dbReference>
<dbReference type="Proteomes" id="UP000192907">
    <property type="component" value="Unassembled WGS sequence"/>
</dbReference>
<dbReference type="NCBIfam" id="TIGR00004">
    <property type="entry name" value="Rid family detoxifying hydrolase"/>
    <property type="match status" value="1"/>
</dbReference>
<keyword evidence="3" id="KW-1185">Reference proteome</keyword>
<evidence type="ECO:0000256" key="1">
    <source>
        <dbReference type="ARBA" id="ARBA00010552"/>
    </source>
</evidence>
<dbReference type="RefSeq" id="WP_132325494.1">
    <property type="nucleotide sequence ID" value="NZ_FWZT01000033.1"/>
</dbReference>
<dbReference type="Gene3D" id="3.30.1330.40">
    <property type="entry name" value="RutC-like"/>
    <property type="match status" value="1"/>
</dbReference>
<name>A0A1Y6CUN5_9BACT</name>
<accession>A0A1Y6CUN5</accession>
<dbReference type="SUPFAM" id="SSF55298">
    <property type="entry name" value="YjgF-like"/>
    <property type="match status" value="1"/>
</dbReference>
<dbReference type="InterPro" id="IPR006056">
    <property type="entry name" value="RidA"/>
</dbReference>
<dbReference type="PROSITE" id="PS01094">
    <property type="entry name" value="UPF0076"/>
    <property type="match status" value="1"/>
</dbReference>
<dbReference type="InterPro" id="IPR019897">
    <property type="entry name" value="RidA_CS"/>
</dbReference>
<proteinExistence type="inferred from homology"/>
<dbReference type="OrthoDB" id="5296613at2"/>